<dbReference type="SUPFAM" id="SSF50405">
    <property type="entry name" value="Actin-crosslinking proteins"/>
    <property type="match status" value="2"/>
</dbReference>
<feature type="binding site" description="in inhibited form" evidence="12">
    <location>
        <position position="84"/>
    </location>
    <ligand>
        <name>Zn(2+)</name>
        <dbReference type="ChEBI" id="CHEBI:29105"/>
        <label>2</label>
        <note>catalytic</note>
    </ligand>
</feature>
<feature type="binding site" evidence="12">
    <location>
        <position position="208"/>
    </location>
    <ligand>
        <name>Zn(2+)</name>
        <dbReference type="ChEBI" id="CHEBI:29105"/>
        <label>2</label>
        <note>catalytic</note>
    </ligand>
</feature>
<reference evidence="15" key="1">
    <citation type="submission" date="2021-02" db="EMBL/GenBank/DDBJ databases">
        <authorList>
            <person name="Nowell W R."/>
        </authorList>
    </citation>
    <scope>NUCLEOTIDE SEQUENCE</scope>
</reference>
<dbReference type="CDD" id="cd04278">
    <property type="entry name" value="ZnMc_MMP"/>
    <property type="match status" value="1"/>
</dbReference>
<dbReference type="EMBL" id="CAJOBA010038926">
    <property type="protein sequence ID" value="CAF4069236.1"/>
    <property type="molecule type" value="Genomic_DNA"/>
</dbReference>
<feature type="signal peptide" evidence="13">
    <location>
        <begin position="1"/>
        <end position="19"/>
    </location>
</feature>
<feature type="binding site" evidence="12">
    <location>
        <position position="223"/>
    </location>
    <ligand>
        <name>Zn(2+)</name>
        <dbReference type="ChEBI" id="CHEBI:29105"/>
        <label>2</label>
        <note>catalytic</note>
    </ligand>
</feature>
<dbReference type="Pfam" id="PF00413">
    <property type="entry name" value="Peptidase_M10"/>
    <property type="match status" value="1"/>
</dbReference>
<accession>A0A8S2EUF2</accession>
<dbReference type="GO" id="GO:0030574">
    <property type="term" value="P:collagen catabolic process"/>
    <property type="evidence" value="ECO:0007669"/>
    <property type="project" value="TreeGrafter"/>
</dbReference>
<dbReference type="Proteomes" id="UP000682733">
    <property type="component" value="Unassembled WGS sequence"/>
</dbReference>
<evidence type="ECO:0000256" key="10">
    <source>
        <dbReference type="ARBA" id="ARBA00023242"/>
    </source>
</evidence>
<dbReference type="InterPro" id="IPR024079">
    <property type="entry name" value="MetalloPept_cat_dom_sf"/>
</dbReference>
<organism evidence="15 17">
    <name type="scientific">Didymodactylos carnosus</name>
    <dbReference type="NCBI Taxonomy" id="1234261"/>
    <lineage>
        <taxon>Eukaryota</taxon>
        <taxon>Metazoa</taxon>
        <taxon>Spiralia</taxon>
        <taxon>Gnathifera</taxon>
        <taxon>Rotifera</taxon>
        <taxon>Eurotatoria</taxon>
        <taxon>Bdelloidea</taxon>
        <taxon>Philodinida</taxon>
        <taxon>Philodinidae</taxon>
        <taxon>Didymodactylos</taxon>
    </lineage>
</organism>
<evidence type="ECO:0000313" key="16">
    <source>
        <dbReference type="EMBL" id="CAF4069236.1"/>
    </source>
</evidence>
<dbReference type="SUPFAM" id="SSF47090">
    <property type="entry name" value="PGBD-like"/>
    <property type="match status" value="1"/>
</dbReference>
<feature type="chain" id="PRO_5035646723" description="Peptidase metallopeptidase domain-containing protein" evidence="13">
    <location>
        <begin position="20"/>
        <end position="414"/>
    </location>
</feature>
<keyword evidence="9" id="KW-0482">Metalloprotease</keyword>
<sequence length="414" mass="46635">MQLYLAVVVLLFFIHHVSLIPIGTEAEALEYLTQLGYNKCQSQSKVLCSINFSSILRDYQQTFGLEKTGKLDEPTIELLNTPRCGNADRPLSSSVLALTKSKWSKTRLRWALRNSSSRISHAQSLNIIRDAFEHWIKHTPLNIEQVCPTCEADIVFNFVPVDGPSGTLAYAYFPEDGRVHFDSAENWIERFDHDGTNLFLVAVHEIGHALGLKHNTKDKQSIMYPTYQLMPKGDILPNTDRKWITDKYGGIQFDCTWPRYDFTNRDLDFAEGEHIWASGYTFRTVALKSRANGKFVAAEHYGSLPLIARSDAVSEWEKFEIVPVDENLSLIALRAVVNKMYVAAESGGASPLIANRHQISTWETFQVVKLADGTQALKSMANNRFVCADNNGNSPLIANRDSVSAWEAFEIIPQ</sequence>
<dbReference type="PANTHER" id="PTHR10201">
    <property type="entry name" value="MATRIX METALLOPROTEINASE"/>
    <property type="match status" value="1"/>
</dbReference>
<comment type="cofactor">
    <cofactor evidence="12">
        <name>Zn(2+)</name>
        <dbReference type="ChEBI" id="CHEBI:29105"/>
    </cofactor>
    <text evidence="12">Binds 2 Zn(2+) ions per subunit.</text>
</comment>
<evidence type="ECO:0000256" key="7">
    <source>
        <dbReference type="ARBA" id="ARBA00022801"/>
    </source>
</evidence>
<feature type="binding site" evidence="12">
    <location>
        <position position="162"/>
    </location>
    <ligand>
        <name>Ca(2+)</name>
        <dbReference type="ChEBI" id="CHEBI:29108"/>
        <label>3</label>
    </ligand>
</feature>
<dbReference type="GO" id="GO:0031012">
    <property type="term" value="C:extracellular matrix"/>
    <property type="evidence" value="ECO:0007669"/>
    <property type="project" value="InterPro"/>
</dbReference>
<dbReference type="EMBL" id="CAJNOK010017369">
    <property type="protein sequence ID" value="CAF1262745.1"/>
    <property type="molecule type" value="Genomic_DNA"/>
</dbReference>
<dbReference type="GO" id="GO:0008270">
    <property type="term" value="F:zinc ion binding"/>
    <property type="evidence" value="ECO:0007669"/>
    <property type="project" value="InterPro"/>
</dbReference>
<dbReference type="InterPro" id="IPR006026">
    <property type="entry name" value="Peptidase_Metallo"/>
</dbReference>
<dbReference type="PANTHER" id="PTHR10201:SF291">
    <property type="entry name" value="MATRIX METALLOPROTEINASE 1, ISOFORM C-RELATED"/>
    <property type="match status" value="1"/>
</dbReference>
<dbReference type="GO" id="GO:0006508">
    <property type="term" value="P:proteolysis"/>
    <property type="evidence" value="ECO:0007669"/>
    <property type="project" value="UniProtKB-KW"/>
</dbReference>
<evidence type="ECO:0000256" key="11">
    <source>
        <dbReference type="PIRSR" id="PIRSR621190-1"/>
    </source>
</evidence>
<evidence type="ECO:0000313" key="17">
    <source>
        <dbReference type="Proteomes" id="UP000677228"/>
    </source>
</evidence>
<dbReference type="Gene3D" id="2.80.10.50">
    <property type="match status" value="2"/>
</dbReference>
<dbReference type="Gene3D" id="3.40.390.10">
    <property type="entry name" value="Collagenase (Catalytic Domain)"/>
    <property type="match status" value="1"/>
</dbReference>
<keyword evidence="8 12" id="KW-0862">Zinc</keyword>
<keyword evidence="10" id="KW-0539">Nucleus</keyword>
<feature type="binding site" evidence="12">
    <location>
        <position position="185"/>
    </location>
    <ligand>
        <name>Ca(2+)</name>
        <dbReference type="ChEBI" id="CHEBI:29108"/>
        <label>3</label>
    </ligand>
</feature>
<feature type="binding site" evidence="12">
    <location>
        <position position="180"/>
    </location>
    <ligand>
        <name>Zn(2+)</name>
        <dbReference type="ChEBI" id="CHEBI:29105"/>
        <label>1</label>
    </ligand>
</feature>
<dbReference type="PRINTS" id="PR00138">
    <property type="entry name" value="MATRIXIN"/>
</dbReference>
<evidence type="ECO:0000256" key="13">
    <source>
        <dbReference type="SAM" id="SignalP"/>
    </source>
</evidence>
<evidence type="ECO:0000256" key="5">
    <source>
        <dbReference type="ARBA" id="ARBA00022723"/>
    </source>
</evidence>
<dbReference type="InterPro" id="IPR001818">
    <property type="entry name" value="Pept_M10_metallopeptidase"/>
</dbReference>
<dbReference type="GO" id="GO:0004222">
    <property type="term" value="F:metalloendopeptidase activity"/>
    <property type="evidence" value="ECO:0007669"/>
    <property type="project" value="InterPro"/>
</dbReference>
<feature type="binding site" evidence="12">
    <location>
        <position position="204"/>
    </location>
    <ligand>
        <name>Zn(2+)</name>
        <dbReference type="ChEBI" id="CHEBI:29105"/>
        <label>2</label>
        <note>catalytic</note>
    </ligand>
</feature>
<comment type="similarity">
    <text evidence="3">Belongs to the FRG1 family.</text>
</comment>
<evidence type="ECO:0000256" key="1">
    <source>
        <dbReference type="ARBA" id="ARBA00004604"/>
    </source>
</evidence>
<feature type="binding site" evidence="12">
    <location>
        <position position="163"/>
    </location>
    <ligand>
        <name>Ca(2+)</name>
        <dbReference type="ChEBI" id="CHEBI:29108"/>
        <label>3</label>
    </ligand>
</feature>
<feature type="binding site" evidence="12">
    <location>
        <position position="182"/>
    </location>
    <ligand>
        <name>Ca(2+)</name>
        <dbReference type="ChEBI" id="CHEBI:29108"/>
        <label>3</label>
    </ligand>
</feature>
<proteinExistence type="inferred from homology"/>
<protein>
    <recommendedName>
        <fullName evidence="14">Peptidase metallopeptidase domain-containing protein</fullName>
    </recommendedName>
</protein>
<dbReference type="AlphaFoldDB" id="A0A8S2EUF2"/>
<dbReference type="GO" id="GO:0030198">
    <property type="term" value="P:extracellular matrix organization"/>
    <property type="evidence" value="ECO:0007669"/>
    <property type="project" value="TreeGrafter"/>
</dbReference>
<dbReference type="InterPro" id="IPR008999">
    <property type="entry name" value="Actin-crosslinking"/>
</dbReference>
<feature type="binding site" evidence="12">
    <location>
        <position position="153"/>
    </location>
    <ligand>
        <name>Ca(2+)</name>
        <dbReference type="ChEBI" id="CHEBI:29108"/>
        <label>2</label>
    </ligand>
</feature>
<dbReference type="Proteomes" id="UP000677228">
    <property type="component" value="Unassembled WGS sequence"/>
</dbReference>
<evidence type="ECO:0000256" key="6">
    <source>
        <dbReference type="ARBA" id="ARBA00022729"/>
    </source>
</evidence>
<evidence type="ECO:0000256" key="4">
    <source>
        <dbReference type="ARBA" id="ARBA00022670"/>
    </source>
</evidence>
<comment type="caution">
    <text evidence="15">The sequence shown here is derived from an EMBL/GenBank/DDBJ whole genome shotgun (WGS) entry which is preliminary data.</text>
</comment>
<keyword evidence="7" id="KW-0378">Hydrolase</keyword>
<dbReference type="SMART" id="SM00235">
    <property type="entry name" value="ZnMc"/>
    <property type="match status" value="1"/>
</dbReference>
<keyword evidence="12" id="KW-0106">Calcium</keyword>
<dbReference type="InterPro" id="IPR036365">
    <property type="entry name" value="PGBD-like_sf"/>
</dbReference>
<evidence type="ECO:0000256" key="12">
    <source>
        <dbReference type="PIRSR" id="PIRSR621190-2"/>
    </source>
</evidence>
<dbReference type="InterPro" id="IPR010414">
    <property type="entry name" value="FRG1"/>
</dbReference>
<dbReference type="InterPro" id="IPR021190">
    <property type="entry name" value="Pept_M10A"/>
</dbReference>
<evidence type="ECO:0000259" key="14">
    <source>
        <dbReference type="SMART" id="SM00235"/>
    </source>
</evidence>
<keyword evidence="4" id="KW-0645">Protease</keyword>
<dbReference type="SUPFAM" id="SSF55486">
    <property type="entry name" value="Metalloproteases ('zincins'), catalytic domain"/>
    <property type="match status" value="1"/>
</dbReference>
<evidence type="ECO:0000256" key="2">
    <source>
        <dbReference type="ARBA" id="ARBA00010370"/>
    </source>
</evidence>
<dbReference type="Pfam" id="PF06229">
    <property type="entry name" value="FRG1"/>
    <property type="match status" value="1"/>
</dbReference>
<dbReference type="GO" id="GO:0005730">
    <property type="term" value="C:nucleolus"/>
    <property type="evidence" value="ECO:0007669"/>
    <property type="project" value="UniProtKB-SubCell"/>
</dbReference>
<comment type="subcellular location">
    <subcellularLocation>
        <location evidence="1">Nucleus</location>
        <location evidence="1">Nucleolus</location>
    </subcellularLocation>
</comment>
<comment type="similarity">
    <text evidence="2">Belongs to the peptidase M10A family.</text>
</comment>
<keyword evidence="5 12" id="KW-0479">Metal-binding</keyword>
<feature type="binding site" evidence="12">
    <location>
        <position position="185"/>
    </location>
    <ligand>
        <name>Ca(2+)</name>
        <dbReference type="ChEBI" id="CHEBI:29108"/>
        <label>1</label>
    </ligand>
</feature>
<feature type="domain" description="Peptidase metallopeptidase" evidence="14">
    <location>
        <begin position="99"/>
        <end position="257"/>
    </location>
</feature>
<name>A0A8S2EUF2_9BILA</name>
<dbReference type="CDD" id="cd00257">
    <property type="entry name" value="beta-trefoil_FSCN-like"/>
    <property type="match status" value="1"/>
</dbReference>
<comment type="cofactor">
    <cofactor evidence="12">
        <name>Ca(2+)</name>
        <dbReference type="ChEBI" id="CHEBI:29108"/>
    </cofactor>
    <text evidence="12">Can bind about 5 Ca(2+) ions per subunit.</text>
</comment>
<gene>
    <name evidence="15" type="ORF">OVA965_LOCUS26810</name>
    <name evidence="16" type="ORF">TMI583_LOCUS27553</name>
</gene>
<evidence type="ECO:0000256" key="8">
    <source>
        <dbReference type="ARBA" id="ARBA00022833"/>
    </source>
</evidence>
<keyword evidence="6 13" id="KW-0732">Signal</keyword>
<feature type="binding site" evidence="12">
    <location>
        <position position="165"/>
    </location>
    <ligand>
        <name>Ca(2+)</name>
        <dbReference type="ChEBI" id="CHEBI:29108"/>
        <label>3</label>
    </ligand>
</feature>
<dbReference type="InterPro" id="IPR033739">
    <property type="entry name" value="M10A_MMP"/>
</dbReference>
<evidence type="ECO:0000256" key="9">
    <source>
        <dbReference type="ARBA" id="ARBA00023049"/>
    </source>
</evidence>
<feature type="binding site" evidence="12">
    <location>
        <position position="214"/>
    </location>
    <ligand>
        <name>Zn(2+)</name>
        <dbReference type="ChEBI" id="CHEBI:29105"/>
        <label>2</label>
        <note>catalytic</note>
    </ligand>
</feature>
<evidence type="ECO:0000256" key="3">
    <source>
        <dbReference type="ARBA" id="ARBA00010878"/>
    </source>
</evidence>
<evidence type="ECO:0000313" key="15">
    <source>
        <dbReference type="EMBL" id="CAF1262745.1"/>
    </source>
</evidence>
<feature type="active site" evidence="11">
    <location>
        <position position="205"/>
    </location>
</feature>